<dbReference type="GO" id="GO:0003700">
    <property type="term" value="F:DNA-binding transcription factor activity"/>
    <property type="evidence" value="ECO:0007669"/>
    <property type="project" value="TreeGrafter"/>
</dbReference>
<dbReference type="InterPro" id="IPR036271">
    <property type="entry name" value="Tet_transcr_reg_TetR-rel_C_sf"/>
</dbReference>
<dbReference type="EMBL" id="CP016793">
    <property type="protein sequence ID" value="ANZ41717.1"/>
    <property type="molecule type" value="Genomic_DNA"/>
</dbReference>
<reference evidence="7 8" key="1">
    <citation type="submission" date="2016-07" db="EMBL/GenBank/DDBJ databases">
        <title>Complete genome sequence of the Lentzea guizhouensis DHS C013.</title>
        <authorList>
            <person name="Cao C."/>
        </authorList>
    </citation>
    <scope>NUCLEOTIDE SEQUENCE [LARGE SCALE GENOMIC DNA]</scope>
    <source>
        <strain evidence="7 8">DHS C013</strain>
    </source>
</reference>
<organism evidence="7 8">
    <name type="scientific">Lentzea guizhouensis</name>
    <dbReference type="NCBI Taxonomy" id="1586287"/>
    <lineage>
        <taxon>Bacteria</taxon>
        <taxon>Bacillati</taxon>
        <taxon>Actinomycetota</taxon>
        <taxon>Actinomycetes</taxon>
        <taxon>Pseudonocardiales</taxon>
        <taxon>Pseudonocardiaceae</taxon>
        <taxon>Lentzea</taxon>
    </lineage>
</organism>
<feature type="domain" description="HTH tetR-type" evidence="6">
    <location>
        <begin position="21"/>
        <end position="81"/>
    </location>
</feature>
<protein>
    <recommendedName>
        <fullName evidence="6">HTH tetR-type domain-containing protein</fullName>
    </recommendedName>
</protein>
<dbReference type="Gene3D" id="1.10.357.10">
    <property type="entry name" value="Tetracycline Repressor, domain 2"/>
    <property type="match status" value="1"/>
</dbReference>
<evidence type="ECO:0000256" key="2">
    <source>
        <dbReference type="ARBA" id="ARBA00023125"/>
    </source>
</evidence>
<evidence type="ECO:0000256" key="1">
    <source>
        <dbReference type="ARBA" id="ARBA00023015"/>
    </source>
</evidence>
<evidence type="ECO:0000256" key="5">
    <source>
        <dbReference type="SAM" id="MobiDB-lite"/>
    </source>
</evidence>
<feature type="DNA-binding region" description="H-T-H motif" evidence="4">
    <location>
        <begin position="44"/>
        <end position="63"/>
    </location>
</feature>
<sequence>MIGFNAIGTRAGRRPRRAMNGSRRQQIVDAARAILAENPESTLAVRVVAERAGIGASTLRHYFPTQQALHEAIFAAALDDAPPELRIHDTSLPAETRLRECLLQLLPPPQPLSRAAADRMLTVLSTTFGSGSTTEARNVWAAYTARTLDAIAGWLRVLADQGAIAETGLRQRARFLLTVVEGLALSRIVPVARPTGDEEDGVLDDALSVVFRVTPAQPDPDAQR</sequence>
<dbReference type="AlphaFoldDB" id="A0A1B2HVJ2"/>
<dbReference type="KEGG" id="led:BBK82_43000"/>
<dbReference type="Pfam" id="PF00440">
    <property type="entry name" value="TetR_N"/>
    <property type="match status" value="1"/>
</dbReference>
<gene>
    <name evidence="7" type="ORF">BBK82_43000</name>
</gene>
<dbReference type="InterPro" id="IPR001647">
    <property type="entry name" value="HTH_TetR"/>
</dbReference>
<name>A0A1B2HVJ2_9PSEU</name>
<dbReference type="InterPro" id="IPR050109">
    <property type="entry name" value="HTH-type_TetR-like_transc_reg"/>
</dbReference>
<dbReference type="OrthoDB" id="9816296at2"/>
<dbReference type="PANTHER" id="PTHR30055">
    <property type="entry name" value="HTH-TYPE TRANSCRIPTIONAL REGULATOR RUTR"/>
    <property type="match status" value="1"/>
</dbReference>
<evidence type="ECO:0000256" key="3">
    <source>
        <dbReference type="ARBA" id="ARBA00023163"/>
    </source>
</evidence>
<evidence type="ECO:0000313" key="8">
    <source>
        <dbReference type="Proteomes" id="UP000093053"/>
    </source>
</evidence>
<dbReference type="InterPro" id="IPR009057">
    <property type="entry name" value="Homeodomain-like_sf"/>
</dbReference>
<accession>A0A1B2HVJ2</accession>
<evidence type="ECO:0000313" key="7">
    <source>
        <dbReference type="EMBL" id="ANZ41717.1"/>
    </source>
</evidence>
<dbReference type="GO" id="GO:0000976">
    <property type="term" value="F:transcription cis-regulatory region binding"/>
    <property type="evidence" value="ECO:0007669"/>
    <property type="project" value="TreeGrafter"/>
</dbReference>
<dbReference type="SUPFAM" id="SSF48498">
    <property type="entry name" value="Tetracyclin repressor-like, C-terminal domain"/>
    <property type="match status" value="1"/>
</dbReference>
<dbReference type="STRING" id="1586287.BBK82_43000"/>
<evidence type="ECO:0000256" key="4">
    <source>
        <dbReference type="PROSITE-ProRule" id="PRU00335"/>
    </source>
</evidence>
<dbReference type="SUPFAM" id="SSF46689">
    <property type="entry name" value="Homeodomain-like"/>
    <property type="match status" value="1"/>
</dbReference>
<feature type="region of interest" description="Disordered" evidence="5">
    <location>
        <begin position="1"/>
        <end position="22"/>
    </location>
</feature>
<dbReference type="Proteomes" id="UP000093053">
    <property type="component" value="Chromosome"/>
</dbReference>
<keyword evidence="1" id="KW-0805">Transcription regulation</keyword>
<proteinExistence type="predicted"/>
<dbReference type="PROSITE" id="PS50977">
    <property type="entry name" value="HTH_TETR_2"/>
    <property type="match status" value="1"/>
</dbReference>
<keyword evidence="2 4" id="KW-0238">DNA-binding</keyword>
<keyword evidence="3" id="KW-0804">Transcription</keyword>
<dbReference type="PANTHER" id="PTHR30055:SF234">
    <property type="entry name" value="HTH-TYPE TRANSCRIPTIONAL REGULATOR BETI"/>
    <property type="match status" value="1"/>
</dbReference>
<evidence type="ECO:0000259" key="6">
    <source>
        <dbReference type="PROSITE" id="PS50977"/>
    </source>
</evidence>
<keyword evidence="8" id="KW-1185">Reference proteome</keyword>